<feature type="compositionally biased region" description="Low complexity" evidence="1">
    <location>
        <begin position="74"/>
        <end position="84"/>
    </location>
</feature>
<keyword evidence="3" id="KW-1185">Reference proteome</keyword>
<feature type="region of interest" description="Disordered" evidence="1">
    <location>
        <begin position="14"/>
        <end position="41"/>
    </location>
</feature>
<sequence>MCHDGPARRRRCYYTSRAAKLHPSRTPRSQKPSFQRTTDPHPCFNLPWSDEGFVAGGGGGGGGGGWLMERSVSGTVKGKTGETTTARREEEAIWGRKQAHEARNSGMRRKQGLDFHVKDIVLYCKRRGALHVV</sequence>
<name>A0AAN6UM89_9PEZI</name>
<reference evidence="2" key="1">
    <citation type="journal article" date="2023" name="Mol. Phylogenet. Evol.">
        <title>Genome-scale phylogeny and comparative genomics of the fungal order Sordariales.</title>
        <authorList>
            <person name="Hensen N."/>
            <person name="Bonometti L."/>
            <person name="Westerberg I."/>
            <person name="Brannstrom I.O."/>
            <person name="Guillou S."/>
            <person name="Cros-Aarteil S."/>
            <person name="Calhoun S."/>
            <person name="Haridas S."/>
            <person name="Kuo A."/>
            <person name="Mondo S."/>
            <person name="Pangilinan J."/>
            <person name="Riley R."/>
            <person name="LaButti K."/>
            <person name="Andreopoulos B."/>
            <person name="Lipzen A."/>
            <person name="Chen C."/>
            <person name="Yan M."/>
            <person name="Daum C."/>
            <person name="Ng V."/>
            <person name="Clum A."/>
            <person name="Steindorff A."/>
            <person name="Ohm R.A."/>
            <person name="Martin F."/>
            <person name="Silar P."/>
            <person name="Natvig D.O."/>
            <person name="Lalanne C."/>
            <person name="Gautier V."/>
            <person name="Ament-Velasquez S.L."/>
            <person name="Kruys A."/>
            <person name="Hutchinson M.I."/>
            <person name="Powell A.J."/>
            <person name="Barry K."/>
            <person name="Miller A.N."/>
            <person name="Grigoriev I.V."/>
            <person name="Debuchy R."/>
            <person name="Gladieux P."/>
            <person name="Hiltunen Thoren M."/>
            <person name="Johannesson H."/>
        </authorList>
    </citation>
    <scope>NUCLEOTIDE SEQUENCE</scope>
    <source>
        <strain evidence="2">CBS 123565</strain>
    </source>
</reference>
<feature type="region of interest" description="Disordered" evidence="1">
    <location>
        <begin position="64"/>
        <end position="89"/>
    </location>
</feature>
<reference evidence="2" key="2">
    <citation type="submission" date="2023-05" db="EMBL/GenBank/DDBJ databases">
        <authorList>
            <consortium name="Lawrence Berkeley National Laboratory"/>
            <person name="Steindorff A."/>
            <person name="Hensen N."/>
            <person name="Bonometti L."/>
            <person name="Westerberg I."/>
            <person name="Brannstrom I.O."/>
            <person name="Guillou S."/>
            <person name="Cros-Aarteil S."/>
            <person name="Calhoun S."/>
            <person name="Haridas S."/>
            <person name="Kuo A."/>
            <person name="Mondo S."/>
            <person name="Pangilinan J."/>
            <person name="Riley R."/>
            <person name="Labutti K."/>
            <person name="Andreopoulos B."/>
            <person name="Lipzen A."/>
            <person name="Chen C."/>
            <person name="Yanf M."/>
            <person name="Daum C."/>
            <person name="Ng V."/>
            <person name="Clum A."/>
            <person name="Ohm R."/>
            <person name="Martin F."/>
            <person name="Silar P."/>
            <person name="Natvig D."/>
            <person name="Lalanne C."/>
            <person name="Gautier V."/>
            <person name="Ament-Velasquez S.L."/>
            <person name="Kruys A."/>
            <person name="Hutchinson M.I."/>
            <person name="Powell A.J."/>
            <person name="Barry K."/>
            <person name="Miller A.N."/>
            <person name="Grigoriev I.V."/>
            <person name="Debuchy R."/>
            <person name="Gladieux P."/>
            <person name="Thoren M.H."/>
            <person name="Johannesson H."/>
        </authorList>
    </citation>
    <scope>NUCLEOTIDE SEQUENCE</scope>
    <source>
        <strain evidence="2">CBS 123565</strain>
    </source>
</reference>
<protein>
    <submittedName>
        <fullName evidence="2">Uncharacterized protein</fullName>
    </submittedName>
</protein>
<gene>
    <name evidence="2" type="ORF">BT67DRAFT_315479</name>
</gene>
<organism evidence="2 3">
    <name type="scientific">Trichocladium antarcticum</name>
    <dbReference type="NCBI Taxonomy" id="1450529"/>
    <lineage>
        <taxon>Eukaryota</taxon>
        <taxon>Fungi</taxon>
        <taxon>Dikarya</taxon>
        <taxon>Ascomycota</taxon>
        <taxon>Pezizomycotina</taxon>
        <taxon>Sordariomycetes</taxon>
        <taxon>Sordariomycetidae</taxon>
        <taxon>Sordariales</taxon>
        <taxon>Chaetomiaceae</taxon>
        <taxon>Trichocladium</taxon>
    </lineage>
</organism>
<proteinExistence type="predicted"/>
<dbReference type="AlphaFoldDB" id="A0AAN6UM89"/>
<evidence type="ECO:0000313" key="2">
    <source>
        <dbReference type="EMBL" id="KAK4134326.1"/>
    </source>
</evidence>
<comment type="caution">
    <text evidence="2">The sequence shown here is derived from an EMBL/GenBank/DDBJ whole genome shotgun (WGS) entry which is preliminary data.</text>
</comment>
<evidence type="ECO:0000256" key="1">
    <source>
        <dbReference type="SAM" id="MobiDB-lite"/>
    </source>
</evidence>
<dbReference type="EMBL" id="MU853409">
    <property type="protein sequence ID" value="KAK4134326.1"/>
    <property type="molecule type" value="Genomic_DNA"/>
</dbReference>
<evidence type="ECO:0000313" key="3">
    <source>
        <dbReference type="Proteomes" id="UP001304895"/>
    </source>
</evidence>
<accession>A0AAN6UM89</accession>
<feature type="compositionally biased region" description="Polar residues" evidence="1">
    <location>
        <begin position="26"/>
        <end position="37"/>
    </location>
</feature>
<dbReference type="Proteomes" id="UP001304895">
    <property type="component" value="Unassembled WGS sequence"/>
</dbReference>